<evidence type="ECO:0000256" key="1">
    <source>
        <dbReference type="SAM" id="MobiDB-lite"/>
    </source>
</evidence>
<dbReference type="NCBIfam" id="TIGR01764">
    <property type="entry name" value="excise"/>
    <property type="match status" value="1"/>
</dbReference>
<dbReference type="RefSeq" id="WP_013883320.1">
    <property type="nucleotide sequence ID" value="NC_015671.1"/>
</dbReference>
<sequence>MSTSYNARVDLDRPAPRGHDDPWVDQVIAELDGYGPAVSRSWDGRTSIDLTLPATDVRQAVTTTLALVAHAAGAVAVTGLEVLTTEALDRRPATKPMPDLLSVTEAAEQLGVSRQAVLQRIEAGKLAAARVGTTWAIPADAVAVLQAERPDPR</sequence>
<dbReference type="HOGENOM" id="CLU_1785402_0_0_11"/>
<dbReference type="STRING" id="593907.Celgi_1282"/>
<evidence type="ECO:0000313" key="3">
    <source>
        <dbReference type="EMBL" id="AEI11801.1"/>
    </source>
</evidence>
<feature type="compositionally biased region" description="Basic and acidic residues" evidence="1">
    <location>
        <begin position="9"/>
        <end position="21"/>
    </location>
</feature>
<reference evidence="4" key="1">
    <citation type="submission" date="2011-04" db="EMBL/GenBank/DDBJ databases">
        <title>Complete sequence of Cellvibrio gilvus ATCC 13127.</title>
        <authorList>
            <person name="Lucas S."/>
            <person name="Han J."/>
            <person name="Lapidus A."/>
            <person name="Cheng J.-F."/>
            <person name="Goodwin L."/>
            <person name="Pitluck S."/>
            <person name="Peters L."/>
            <person name="Munk A."/>
            <person name="Detter J.C."/>
            <person name="Han C."/>
            <person name="Tapia R."/>
            <person name="Land M."/>
            <person name="Hauser L."/>
            <person name="Kyrpides N."/>
            <person name="Ivanova N."/>
            <person name="Ovchinnikova G."/>
            <person name="Pagani I."/>
            <person name="Mead D."/>
            <person name="Brumm P."/>
            <person name="Woyke T."/>
        </authorList>
    </citation>
    <scope>NUCLEOTIDE SEQUENCE [LARGE SCALE GENOMIC DNA]</scope>
    <source>
        <strain evidence="4">ATCC 13127 / NRRL B-14078</strain>
    </source>
</reference>
<gene>
    <name evidence="3" type="ordered locus">Celgi_1282</name>
</gene>
<dbReference type="GO" id="GO:0003677">
    <property type="term" value="F:DNA binding"/>
    <property type="evidence" value="ECO:0007669"/>
    <property type="project" value="InterPro"/>
</dbReference>
<evidence type="ECO:0000259" key="2">
    <source>
        <dbReference type="Pfam" id="PF12728"/>
    </source>
</evidence>
<dbReference type="AlphaFoldDB" id="F8A2E4"/>
<feature type="domain" description="Helix-turn-helix" evidence="2">
    <location>
        <begin position="100"/>
        <end position="148"/>
    </location>
</feature>
<protein>
    <submittedName>
        <fullName evidence="3">DNA binding domain protein, excisionase family</fullName>
    </submittedName>
</protein>
<dbReference type="Proteomes" id="UP000000485">
    <property type="component" value="Chromosome"/>
</dbReference>
<dbReference type="InterPro" id="IPR041657">
    <property type="entry name" value="HTH_17"/>
</dbReference>
<dbReference type="EMBL" id="CP002665">
    <property type="protein sequence ID" value="AEI11801.1"/>
    <property type="molecule type" value="Genomic_DNA"/>
</dbReference>
<dbReference type="InterPro" id="IPR010093">
    <property type="entry name" value="SinI_DNA-bd"/>
</dbReference>
<proteinExistence type="predicted"/>
<keyword evidence="4" id="KW-1185">Reference proteome</keyword>
<organism evidence="3 4">
    <name type="scientific">Cellulomonas gilvus (strain ATCC 13127 / NRRL B-14078)</name>
    <name type="common">Cellvibrio gilvus</name>
    <dbReference type="NCBI Taxonomy" id="593907"/>
    <lineage>
        <taxon>Bacteria</taxon>
        <taxon>Bacillati</taxon>
        <taxon>Actinomycetota</taxon>
        <taxon>Actinomycetes</taxon>
        <taxon>Micrococcales</taxon>
        <taxon>Cellulomonadaceae</taxon>
        <taxon>Cellulomonas</taxon>
    </lineage>
</organism>
<dbReference type="Pfam" id="PF12728">
    <property type="entry name" value="HTH_17"/>
    <property type="match status" value="1"/>
</dbReference>
<evidence type="ECO:0000313" key="4">
    <source>
        <dbReference type="Proteomes" id="UP000000485"/>
    </source>
</evidence>
<feature type="region of interest" description="Disordered" evidence="1">
    <location>
        <begin position="1"/>
        <end position="21"/>
    </location>
</feature>
<dbReference type="KEGG" id="cga:Celgi_1282"/>
<accession>F8A2E4</accession>
<name>F8A2E4_CELGA</name>
<dbReference type="OrthoDB" id="4463966at2"/>
<dbReference type="eggNOG" id="ENOG502ZM4U">
    <property type="taxonomic scope" value="Bacteria"/>
</dbReference>